<dbReference type="HAMAP" id="MF_02056">
    <property type="entry name" value="MetZ"/>
    <property type="match status" value="1"/>
</dbReference>
<dbReference type="SUPFAM" id="SSF53383">
    <property type="entry name" value="PLP-dependent transferases"/>
    <property type="match status" value="1"/>
</dbReference>
<protein>
    <recommendedName>
        <fullName evidence="3">O-succinylhomoserine sulfhydrylase</fullName>
        <shortName evidence="3">OSH sulfhydrylase</shortName>
        <shortName evidence="3">OSHS sulfhydrylase</shortName>
        <ecNumber evidence="3">2.5.1.-</ecNumber>
    </recommendedName>
</protein>
<keyword evidence="3" id="KW-0028">Amino-acid biosynthesis</keyword>
<evidence type="ECO:0000256" key="4">
    <source>
        <dbReference type="RuleBase" id="RU362118"/>
    </source>
</evidence>
<comment type="caution">
    <text evidence="5">The sequence shown here is derived from an EMBL/GenBank/DDBJ whole genome shotgun (WGS) entry which is preliminary data.</text>
</comment>
<keyword evidence="3" id="KW-0486">Methionine biosynthesis</keyword>
<dbReference type="Proteomes" id="UP001499938">
    <property type="component" value="Unassembled WGS sequence"/>
</dbReference>
<evidence type="ECO:0000313" key="6">
    <source>
        <dbReference type="Proteomes" id="UP001499938"/>
    </source>
</evidence>
<dbReference type="EC" id="2.5.1.-" evidence="3"/>
<reference evidence="6" key="1">
    <citation type="journal article" date="2019" name="Int. J. Syst. Evol. Microbiol.">
        <title>The Global Catalogue of Microorganisms (GCM) 10K type strain sequencing project: providing services to taxonomists for standard genome sequencing and annotation.</title>
        <authorList>
            <consortium name="The Broad Institute Genomics Platform"/>
            <consortium name="The Broad Institute Genome Sequencing Center for Infectious Disease"/>
            <person name="Wu L."/>
            <person name="Ma J."/>
        </authorList>
    </citation>
    <scope>NUCLEOTIDE SEQUENCE [LARGE SCALE GENOMIC DNA]</scope>
    <source>
        <strain evidence="6">JCM 15592</strain>
    </source>
</reference>
<dbReference type="PIRSF" id="PIRSF001434">
    <property type="entry name" value="CGS"/>
    <property type="match status" value="1"/>
</dbReference>
<dbReference type="InterPro" id="IPR015422">
    <property type="entry name" value="PyrdxlP-dep_Trfase_small"/>
</dbReference>
<comment type="pathway">
    <text evidence="3">Amino-acid biosynthesis; L-methionine biosynthesis via de novo pathway; L-homocysteine from O-succinyl-L-homoserine: step 1/1.</text>
</comment>
<keyword evidence="2 3" id="KW-0663">Pyridoxal phosphate</keyword>
<comment type="catalytic activity">
    <reaction evidence="3">
        <text>O-succinyl-L-homoserine + hydrogen sulfide = L-homocysteine + succinate</text>
        <dbReference type="Rhea" id="RHEA:27826"/>
        <dbReference type="ChEBI" id="CHEBI:29919"/>
        <dbReference type="ChEBI" id="CHEBI:30031"/>
        <dbReference type="ChEBI" id="CHEBI:57661"/>
        <dbReference type="ChEBI" id="CHEBI:58199"/>
    </reaction>
</comment>
<name>A0ABP4XKI3_9MICO</name>
<dbReference type="Gene3D" id="3.40.640.10">
    <property type="entry name" value="Type I PLP-dependent aspartate aminotransferase-like (Major domain)"/>
    <property type="match status" value="1"/>
</dbReference>
<accession>A0ABP4XKI3</accession>
<dbReference type="Gene3D" id="3.90.1150.10">
    <property type="entry name" value="Aspartate Aminotransferase, domain 1"/>
    <property type="match status" value="1"/>
</dbReference>
<dbReference type="CDD" id="cd00614">
    <property type="entry name" value="CGS_like"/>
    <property type="match status" value="1"/>
</dbReference>
<comment type="similarity">
    <text evidence="3">Belongs to the trans-sulfuration enzymes family. MetZ subfamily.</text>
</comment>
<dbReference type="EMBL" id="BAAAPO010000001">
    <property type="protein sequence ID" value="GAA1779282.1"/>
    <property type="molecule type" value="Genomic_DNA"/>
</dbReference>
<dbReference type="InterPro" id="IPR000277">
    <property type="entry name" value="Cys/Met-Metab_PyrdxlP-dep_enz"/>
</dbReference>
<evidence type="ECO:0000256" key="1">
    <source>
        <dbReference type="ARBA" id="ARBA00001933"/>
    </source>
</evidence>
<keyword evidence="6" id="KW-1185">Reference proteome</keyword>
<dbReference type="Pfam" id="PF01053">
    <property type="entry name" value="Cys_Met_Meta_PP"/>
    <property type="match status" value="1"/>
</dbReference>
<feature type="modified residue" description="N6-(pyridoxal phosphate)lysine" evidence="3">
    <location>
        <position position="218"/>
    </location>
</feature>
<comment type="function">
    <text evidence="3">Catalyzes the formation of L-homocysteine from O-succinyl-L-homoserine (OSHS) and hydrogen sulfide.</text>
</comment>
<dbReference type="PANTHER" id="PTHR11808:SF80">
    <property type="entry name" value="CYSTATHIONINE GAMMA-LYASE"/>
    <property type="match status" value="1"/>
</dbReference>
<evidence type="ECO:0000256" key="3">
    <source>
        <dbReference type="HAMAP-Rule" id="MF_02056"/>
    </source>
</evidence>
<dbReference type="InterPro" id="IPR006234">
    <property type="entry name" value="O-succ-hSer_sulfhydrylase"/>
</dbReference>
<dbReference type="InterPro" id="IPR015424">
    <property type="entry name" value="PyrdxlP-dep_Trfase"/>
</dbReference>
<dbReference type="PANTHER" id="PTHR11808">
    <property type="entry name" value="TRANS-SULFURATION ENZYME FAMILY MEMBER"/>
    <property type="match status" value="1"/>
</dbReference>
<dbReference type="InterPro" id="IPR015421">
    <property type="entry name" value="PyrdxlP-dep_Trfase_major"/>
</dbReference>
<comment type="cofactor">
    <cofactor evidence="1 3 4">
        <name>pyridoxal 5'-phosphate</name>
        <dbReference type="ChEBI" id="CHEBI:597326"/>
    </cofactor>
</comment>
<organism evidence="5 6">
    <name type="scientific">Nostocoides veronense</name>
    <dbReference type="NCBI Taxonomy" id="330836"/>
    <lineage>
        <taxon>Bacteria</taxon>
        <taxon>Bacillati</taxon>
        <taxon>Actinomycetota</taxon>
        <taxon>Actinomycetes</taxon>
        <taxon>Micrococcales</taxon>
        <taxon>Intrasporangiaceae</taxon>
        <taxon>Nostocoides</taxon>
    </lineage>
</organism>
<proteinExistence type="inferred from homology"/>
<keyword evidence="3" id="KW-0808">Transferase</keyword>
<dbReference type="NCBIfam" id="TIGR01325">
    <property type="entry name" value="O_suc_HS_sulf"/>
    <property type="match status" value="1"/>
</dbReference>
<evidence type="ECO:0000256" key="2">
    <source>
        <dbReference type="ARBA" id="ARBA00022898"/>
    </source>
</evidence>
<comment type="subunit">
    <text evidence="3">Homotetramer.</text>
</comment>
<gene>
    <name evidence="3" type="primary">metZ</name>
    <name evidence="5" type="ORF">GCM10009811_00870</name>
</gene>
<evidence type="ECO:0000313" key="5">
    <source>
        <dbReference type="EMBL" id="GAA1779282.1"/>
    </source>
</evidence>
<sequence>MLTNVARMASDQERRLRRDTLAVRAGLRRSQFEETAEAMFLTSGYVYPNAAEAEATFKEEVERYSYSRYHNPTVSMFEDRLAALEGAERCYATPTGMSAVFAVLGGLCAAGDRIVASKALFGTCYTICADVLPRWGVEAVFVDGTNLDEWREALSVPTTAVFFETPSNPTLTLVDIAAVSELAHAAGATVVVDNVFGTPLFSTPLAHGADVVVYSSTKHIDGQGRILGGAVLGRESLLREVVRPMIRNLGLTLSAFNAWVLVKSLETMDLRLRAQAANALQVAQWLESRPDVVSVCYPGLDSHPQAELARRQMTGFGTVVTFTVDADKEGAFRVLDALQIIDISNNLGDTKSLITHPATTTHSRFSAEELADMQITAGTMRLSVGLEDPLDIIEDLEAAFAAR</sequence>